<gene>
    <name evidence="2" type="ORF">EJB05_01634</name>
</gene>
<evidence type="ECO:0000313" key="2">
    <source>
        <dbReference type="EMBL" id="TVU50268.1"/>
    </source>
</evidence>
<feature type="compositionally biased region" description="Basic and acidic residues" evidence="1">
    <location>
        <begin position="451"/>
        <end position="463"/>
    </location>
</feature>
<feature type="region of interest" description="Disordered" evidence="1">
    <location>
        <begin position="173"/>
        <end position="213"/>
    </location>
</feature>
<feature type="compositionally biased region" description="Basic and acidic residues" evidence="1">
    <location>
        <begin position="173"/>
        <end position="182"/>
    </location>
</feature>
<evidence type="ECO:0000313" key="3">
    <source>
        <dbReference type="Proteomes" id="UP000324897"/>
    </source>
</evidence>
<sequence>MRRLAEEDEDGAGMTRMAQRSCRRKPVSLLLICLVVLPWYRLDVYREMHIRGNCTLHKIKIDRQLDDISASGMQTCLVHHNAIVACDHFDCYLLFRNSLQHLSFCKKRKNVVPARVGAACKPGGDHGAEDEMSRIEGPIPPRPGDWLCSDIEGVGEEVYFNLWGNGGAHWSRESNDFDKEEQNSWQTVQRKGKKKGQQSTWRSVHSPQLSKQTQVSVFSRLNDDDLARNENVENQKKKAILTYKEAAMNTEGSTRELAKPGDGVDMEIQPGEAFIEMNDFVNEILNEDNAQDIADDGGQISFQESESIMGGHISMGSEFSVNQPVAMINPTVKEDQVAEDTTGDEIFCTPPTGKCNSTACSSAISQIKLKYGCTEALVEFEVKRSYRLKKTNNGFKQATCKQKSCFGCSAEAPTLSPSVIKNLGTDFCNLSLENVKDEALKKKRKVKAVVENKASKVEQDKKPPANKGKKAKVLTKKIKKKPSNDDKDNKDQN</sequence>
<feature type="region of interest" description="Disordered" evidence="1">
    <location>
        <begin position="451"/>
        <end position="493"/>
    </location>
</feature>
<feature type="compositionally biased region" description="Basic and acidic residues" evidence="1">
    <location>
        <begin position="482"/>
        <end position="493"/>
    </location>
</feature>
<dbReference type="Gramene" id="TVU50268">
    <property type="protein sequence ID" value="TVU50268"/>
    <property type="gene ID" value="EJB05_01634"/>
</dbReference>
<dbReference type="AlphaFoldDB" id="A0A5J9WQ53"/>
<feature type="non-terminal residue" evidence="2">
    <location>
        <position position="1"/>
    </location>
</feature>
<dbReference type="Proteomes" id="UP000324897">
    <property type="component" value="Chromosome 6"/>
</dbReference>
<comment type="caution">
    <text evidence="2">The sequence shown here is derived from an EMBL/GenBank/DDBJ whole genome shotgun (WGS) entry which is preliminary data.</text>
</comment>
<accession>A0A5J9WQ53</accession>
<feature type="compositionally biased region" description="Polar residues" evidence="1">
    <location>
        <begin position="197"/>
        <end position="213"/>
    </location>
</feature>
<dbReference type="EMBL" id="RWGY01000002">
    <property type="protein sequence ID" value="TVU50268.1"/>
    <property type="molecule type" value="Genomic_DNA"/>
</dbReference>
<proteinExistence type="predicted"/>
<keyword evidence="3" id="KW-1185">Reference proteome</keyword>
<feature type="compositionally biased region" description="Basic residues" evidence="1">
    <location>
        <begin position="467"/>
        <end position="481"/>
    </location>
</feature>
<reference evidence="2 3" key="1">
    <citation type="journal article" date="2019" name="Sci. Rep.">
        <title>A high-quality genome of Eragrostis curvula grass provides insights into Poaceae evolution and supports new strategies to enhance forage quality.</title>
        <authorList>
            <person name="Carballo J."/>
            <person name="Santos B.A.C.M."/>
            <person name="Zappacosta D."/>
            <person name="Garbus I."/>
            <person name="Selva J.P."/>
            <person name="Gallo C.A."/>
            <person name="Diaz A."/>
            <person name="Albertini E."/>
            <person name="Caccamo M."/>
            <person name="Echenique V."/>
        </authorList>
    </citation>
    <scope>NUCLEOTIDE SEQUENCE [LARGE SCALE GENOMIC DNA]</scope>
    <source>
        <strain evidence="3">cv. Victoria</strain>
        <tissue evidence="2">Leaf</tissue>
    </source>
</reference>
<organism evidence="2 3">
    <name type="scientific">Eragrostis curvula</name>
    <name type="common">weeping love grass</name>
    <dbReference type="NCBI Taxonomy" id="38414"/>
    <lineage>
        <taxon>Eukaryota</taxon>
        <taxon>Viridiplantae</taxon>
        <taxon>Streptophyta</taxon>
        <taxon>Embryophyta</taxon>
        <taxon>Tracheophyta</taxon>
        <taxon>Spermatophyta</taxon>
        <taxon>Magnoliopsida</taxon>
        <taxon>Liliopsida</taxon>
        <taxon>Poales</taxon>
        <taxon>Poaceae</taxon>
        <taxon>PACMAD clade</taxon>
        <taxon>Chloridoideae</taxon>
        <taxon>Eragrostideae</taxon>
        <taxon>Eragrostidinae</taxon>
        <taxon>Eragrostis</taxon>
    </lineage>
</organism>
<dbReference type="PANTHER" id="PTHR33075">
    <property type="entry name" value="OS02G0499800 PROTEIN"/>
    <property type="match status" value="1"/>
</dbReference>
<name>A0A5J9WQ53_9POAL</name>
<protein>
    <submittedName>
        <fullName evidence="2">Uncharacterized protein</fullName>
    </submittedName>
</protein>
<evidence type="ECO:0000256" key="1">
    <source>
        <dbReference type="SAM" id="MobiDB-lite"/>
    </source>
</evidence>